<evidence type="ECO:0000256" key="1">
    <source>
        <dbReference type="SAM" id="Phobius"/>
    </source>
</evidence>
<organism evidence="2 3">
    <name type="scientific">Aliarcobacter thereius</name>
    <dbReference type="NCBI Taxonomy" id="544718"/>
    <lineage>
        <taxon>Bacteria</taxon>
        <taxon>Pseudomonadati</taxon>
        <taxon>Campylobacterota</taxon>
        <taxon>Epsilonproteobacteria</taxon>
        <taxon>Campylobacterales</taxon>
        <taxon>Arcobacteraceae</taxon>
        <taxon>Aliarcobacter</taxon>
    </lineage>
</organism>
<evidence type="ECO:0008006" key="4">
    <source>
        <dbReference type="Google" id="ProtNLM"/>
    </source>
</evidence>
<evidence type="ECO:0000313" key="3">
    <source>
        <dbReference type="Proteomes" id="UP000093281"/>
    </source>
</evidence>
<protein>
    <recommendedName>
        <fullName evidence="4">TPM domain-containing protein</fullName>
    </recommendedName>
</protein>
<gene>
    <name evidence="2" type="ORF">AAX29_00231</name>
</gene>
<evidence type="ECO:0000313" key="2">
    <source>
        <dbReference type="EMBL" id="OCM00233.1"/>
    </source>
</evidence>
<name>A0A1C0B9J8_9BACT</name>
<keyword evidence="1" id="KW-0472">Membrane</keyword>
<dbReference type="Gene3D" id="3.10.310.50">
    <property type="match status" value="1"/>
</dbReference>
<feature type="transmembrane region" description="Helical" evidence="1">
    <location>
        <begin position="184"/>
        <end position="205"/>
    </location>
</feature>
<sequence length="209" mass="23692">MRNINNLKVGVIFSLLLFLYTNSFAQNYIINDGNLIDIRAKNKIIEIGNEVKERLGVNIYVYTVENLGLETNISTKDKIEYIKVHEENIIKNLETPYVLMTLSLEDTHVNLYTSDNIKKIIDKNDILDDYVVPLLASKDKNSTASKVSAAILNGYAAIADKLADQKNIELESSIGNQGRVASTIWRVLIYFVILTALFAYVYAVLRKRK</sequence>
<proteinExistence type="predicted"/>
<accession>A0A1C0B9J8</accession>
<dbReference type="AlphaFoldDB" id="A0A1C0B9J8"/>
<keyword evidence="1" id="KW-1133">Transmembrane helix</keyword>
<dbReference type="OrthoDB" id="5348684at2"/>
<reference evidence="3" key="1">
    <citation type="submission" date="2015-05" db="EMBL/GenBank/DDBJ databases">
        <authorList>
            <person name="Rovetto F."/>
            <person name="Cocolin L."/>
            <person name="Illeghems K."/>
            <person name="Van Nieuwerburgh F."/>
            <person name="Houf K."/>
        </authorList>
    </citation>
    <scope>NUCLEOTIDE SEQUENCE [LARGE SCALE GENOMIC DNA]</scope>
    <source>
        <strain evidence="3">DU22</strain>
    </source>
</reference>
<dbReference type="Proteomes" id="UP000093281">
    <property type="component" value="Unassembled WGS sequence"/>
</dbReference>
<keyword evidence="1" id="KW-0812">Transmembrane</keyword>
<comment type="caution">
    <text evidence="2">The sequence shown here is derived from an EMBL/GenBank/DDBJ whole genome shotgun (WGS) entry which is preliminary data.</text>
</comment>
<dbReference type="EMBL" id="LCUJ01000001">
    <property type="protein sequence ID" value="OCM00233.1"/>
    <property type="molecule type" value="Genomic_DNA"/>
</dbReference>
<dbReference type="RefSeq" id="WP_066185255.1">
    <property type="nucleotide sequence ID" value="NZ_LCUJ01000001.1"/>
</dbReference>
<dbReference type="PATRIC" id="fig|544718.51.peg.222"/>
<dbReference type="STRING" id="544718.AAX25_00848"/>